<gene>
    <name evidence="7" type="ORF">CARN7_0771</name>
</gene>
<dbReference type="NCBIfam" id="TIGR00247">
    <property type="entry name" value="endolytic transglycosylase MltG"/>
    <property type="match status" value="1"/>
</dbReference>
<dbReference type="EMBL" id="CABR01000064">
    <property type="protein sequence ID" value="CBI10015.1"/>
    <property type="molecule type" value="Genomic_DNA"/>
</dbReference>
<evidence type="ECO:0000256" key="1">
    <source>
        <dbReference type="ARBA" id="ARBA00022475"/>
    </source>
</evidence>
<keyword evidence="3" id="KW-1133">Transmembrane helix</keyword>
<evidence type="ECO:0000256" key="5">
    <source>
        <dbReference type="ARBA" id="ARBA00023239"/>
    </source>
</evidence>
<evidence type="ECO:0000256" key="3">
    <source>
        <dbReference type="ARBA" id="ARBA00022989"/>
    </source>
</evidence>
<dbReference type="CDD" id="cd08010">
    <property type="entry name" value="MltG_like"/>
    <property type="match status" value="1"/>
</dbReference>
<evidence type="ECO:0000256" key="2">
    <source>
        <dbReference type="ARBA" id="ARBA00022692"/>
    </source>
</evidence>
<evidence type="ECO:0000256" key="4">
    <source>
        <dbReference type="ARBA" id="ARBA00023136"/>
    </source>
</evidence>
<comment type="caution">
    <text evidence="7">The sequence shown here is derived from an EMBL/GenBank/DDBJ whole genome shotgun (WGS) entry which is preliminary data.</text>
</comment>
<dbReference type="PANTHER" id="PTHR30518">
    <property type="entry name" value="ENDOLYTIC MUREIN TRANSGLYCOSYLASE"/>
    <property type="match status" value="1"/>
</dbReference>
<proteinExistence type="inferred from homology"/>
<evidence type="ECO:0000256" key="6">
    <source>
        <dbReference type="ARBA" id="ARBA00023316"/>
    </source>
</evidence>
<sequence>MIKFSLAAVVLLLMLLGIDLYHYGHKTLDLPAEPVAFDLKAGSGLLALSEQMQAAHALPRGSLSLLQFRLLAKVTGQAGRIKAGFYVVDSPLTPLQLLRKLVKGDVTPRQIRFVEGWTFAQMRTALDAYPWIDHASRDMSEAEILKTLNIPHTHAEGWFFPATYDISTGSTDLSILKRAYRVMQQRLALAWRTRAAGLPYLTPEQALTMASIIEKETGDPIERPLIAAVFLNRLHLGMRLQTDPCVIYGLGSTFDGNLHKRDLQTDTLYNTYTRAGLPPTPIAMPGMASIEAALHPANSKDLYFVAKGNGTHCFTQRLADHNRAVARYQKRLKVSPK</sequence>
<dbReference type="GO" id="GO:0016829">
    <property type="term" value="F:lyase activity"/>
    <property type="evidence" value="ECO:0007669"/>
    <property type="project" value="UniProtKB-KW"/>
</dbReference>
<dbReference type="GO" id="GO:0071555">
    <property type="term" value="P:cell wall organization"/>
    <property type="evidence" value="ECO:0007669"/>
    <property type="project" value="UniProtKB-KW"/>
</dbReference>
<dbReference type="AlphaFoldDB" id="E6QRZ3"/>
<dbReference type="Gene3D" id="3.30.1490.480">
    <property type="entry name" value="Endolytic murein transglycosylase"/>
    <property type="match status" value="1"/>
</dbReference>
<keyword evidence="5 7" id="KW-0456">Lyase</keyword>
<keyword evidence="6" id="KW-0961">Cell wall biogenesis/degradation</keyword>
<keyword evidence="1" id="KW-1003">Cell membrane</keyword>
<name>E6QRZ3_9ZZZZ</name>
<organism evidence="7">
    <name type="scientific">mine drainage metagenome</name>
    <dbReference type="NCBI Taxonomy" id="410659"/>
    <lineage>
        <taxon>unclassified sequences</taxon>
        <taxon>metagenomes</taxon>
        <taxon>ecological metagenomes</taxon>
    </lineage>
</organism>
<reference evidence="7" key="1">
    <citation type="submission" date="2009-10" db="EMBL/GenBank/DDBJ databases">
        <title>Diversity of trophic interactions inside an arsenic-rich microbial ecosystem.</title>
        <authorList>
            <person name="Bertin P.N."/>
            <person name="Heinrich-Salmeron A."/>
            <person name="Pelletier E."/>
            <person name="Goulhen-Chollet F."/>
            <person name="Arsene-Ploetze F."/>
            <person name="Gallien S."/>
            <person name="Calteau A."/>
            <person name="Vallenet D."/>
            <person name="Casiot C."/>
            <person name="Chane-Woon-Ming B."/>
            <person name="Giloteaux L."/>
            <person name="Barakat M."/>
            <person name="Bonnefoy V."/>
            <person name="Bruneel O."/>
            <person name="Chandler M."/>
            <person name="Cleiss J."/>
            <person name="Duran R."/>
            <person name="Elbaz-Poulichet F."/>
            <person name="Fonknechten N."/>
            <person name="Lauga B."/>
            <person name="Mornico D."/>
            <person name="Ortet P."/>
            <person name="Schaeffer C."/>
            <person name="Siguier P."/>
            <person name="Alexander Thil Smith A."/>
            <person name="Van Dorsselaer A."/>
            <person name="Weissenbach J."/>
            <person name="Medigue C."/>
            <person name="Le Paslier D."/>
        </authorList>
    </citation>
    <scope>NUCLEOTIDE SEQUENCE</scope>
</reference>
<keyword evidence="2" id="KW-0812">Transmembrane</keyword>
<keyword evidence="4" id="KW-0472">Membrane</keyword>
<accession>E6QRZ3</accession>
<dbReference type="InterPro" id="IPR003770">
    <property type="entry name" value="MLTG-like"/>
</dbReference>
<dbReference type="PANTHER" id="PTHR30518:SF2">
    <property type="entry name" value="ENDOLYTIC MUREIN TRANSGLYCOSYLASE"/>
    <property type="match status" value="1"/>
</dbReference>
<dbReference type="Gene3D" id="3.30.160.60">
    <property type="entry name" value="Classic Zinc Finger"/>
    <property type="match status" value="1"/>
</dbReference>
<dbReference type="HAMAP" id="MF_02065">
    <property type="entry name" value="MltG"/>
    <property type="match status" value="1"/>
</dbReference>
<dbReference type="Pfam" id="PF02618">
    <property type="entry name" value="YceG"/>
    <property type="match status" value="1"/>
</dbReference>
<protein>
    <submittedName>
        <fullName evidence="7">Putative Aminodeoxychorismate lyase</fullName>
    </submittedName>
</protein>
<evidence type="ECO:0000313" key="7">
    <source>
        <dbReference type="EMBL" id="CBI10015.1"/>
    </source>
</evidence>